<keyword evidence="3" id="KW-0540">Nuclease</keyword>
<sequence>MTAVFELKMYDCVYIKYLVSVIDDPEKLRATPDYEYYHIRLLLISHNSTFAPTLHNLRGPLNELLRKDPELNCEPRSAADVPKYAVGMITSHIFLDNPEKSALQAYRTRTTTKKNYGLIEEQFLVIIFAVRQFHSFLYSRKFTLLMYHKPLPSIFGAY</sequence>
<protein>
    <submittedName>
        <fullName evidence="12">RT_RNaseH domain-containing protein</fullName>
    </submittedName>
</protein>
<keyword evidence="5" id="KW-0378">Hydrolase</keyword>
<evidence type="ECO:0000256" key="1">
    <source>
        <dbReference type="ARBA" id="ARBA00022679"/>
    </source>
</evidence>
<evidence type="ECO:0000259" key="7">
    <source>
        <dbReference type="Pfam" id="PF17917"/>
    </source>
</evidence>
<organism evidence="12">
    <name type="scientific">Hymenolepis diminuta</name>
    <name type="common">Rat tapeworm</name>
    <dbReference type="NCBI Taxonomy" id="6216"/>
    <lineage>
        <taxon>Eukaryota</taxon>
        <taxon>Metazoa</taxon>
        <taxon>Spiralia</taxon>
        <taxon>Lophotrochozoa</taxon>
        <taxon>Platyhelminthes</taxon>
        <taxon>Cestoda</taxon>
        <taxon>Eucestoda</taxon>
        <taxon>Cyclophyllidea</taxon>
        <taxon>Hymenolepididae</taxon>
        <taxon>Hymenolepis</taxon>
    </lineage>
</organism>
<dbReference type="InterPro" id="IPR050951">
    <property type="entry name" value="Retrovirus_Pol_polyprotein"/>
</dbReference>
<dbReference type="EMBL" id="CABIJS010000123">
    <property type="protein sequence ID" value="VUZ44407.1"/>
    <property type="molecule type" value="Genomic_DNA"/>
</dbReference>
<evidence type="ECO:0000313" key="9">
    <source>
        <dbReference type="EMBL" id="VUZ44407.1"/>
    </source>
</evidence>
<evidence type="ECO:0000256" key="6">
    <source>
        <dbReference type="ARBA" id="ARBA00022918"/>
    </source>
</evidence>
<evidence type="ECO:0000313" key="8">
    <source>
        <dbReference type="EMBL" id="VDL11656.1"/>
    </source>
</evidence>
<evidence type="ECO:0000313" key="11">
    <source>
        <dbReference type="Proteomes" id="UP000321570"/>
    </source>
</evidence>
<dbReference type="AlphaFoldDB" id="A0A0R3S7L6"/>
<evidence type="ECO:0000256" key="3">
    <source>
        <dbReference type="ARBA" id="ARBA00022722"/>
    </source>
</evidence>
<dbReference type="GO" id="GO:0004519">
    <property type="term" value="F:endonuclease activity"/>
    <property type="evidence" value="ECO:0007669"/>
    <property type="project" value="UniProtKB-KW"/>
</dbReference>
<dbReference type="Proteomes" id="UP000321570">
    <property type="component" value="Unassembled WGS sequence"/>
</dbReference>
<keyword evidence="4" id="KW-0255">Endonuclease</keyword>
<dbReference type="InterPro" id="IPR043502">
    <property type="entry name" value="DNA/RNA_pol_sf"/>
</dbReference>
<dbReference type="WBParaSite" id="HDID_0000003701-mRNA-1">
    <property type="protein sequence ID" value="HDID_0000003701-mRNA-1"/>
    <property type="gene ID" value="HDID_0000003701"/>
</dbReference>
<proteinExistence type="predicted"/>
<keyword evidence="1" id="KW-0808">Transferase</keyword>
<dbReference type="Pfam" id="PF17917">
    <property type="entry name" value="RT_RNaseH"/>
    <property type="match status" value="1"/>
</dbReference>
<dbReference type="Proteomes" id="UP000274504">
    <property type="component" value="Unassembled WGS sequence"/>
</dbReference>
<dbReference type="OrthoDB" id="5807442at2759"/>
<evidence type="ECO:0000256" key="2">
    <source>
        <dbReference type="ARBA" id="ARBA00022695"/>
    </source>
</evidence>
<dbReference type="SUPFAM" id="SSF56672">
    <property type="entry name" value="DNA/RNA polymerases"/>
    <property type="match status" value="1"/>
</dbReference>
<evidence type="ECO:0000313" key="10">
    <source>
        <dbReference type="Proteomes" id="UP000274504"/>
    </source>
</evidence>
<dbReference type="STRING" id="6216.A0A0R3S7L6"/>
<evidence type="ECO:0000256" key="5">
    <source>
        <dbReference type="ARBA" id="ARBA00022801"/>
    </source>
</evidence>
<reference evidence="12" key="1">
    <citation type="submission" date="2017-02" db="UniProtKB">
        <authorList>
            <consortium name="WormBaseParasite"/>
        </authorList>
    </citation>
    <scope>IDENTIFICATION</scope>
</reference>
<dbReference type="PANTHER" id="PTHR37984">
    <property type="entry name" value="PROTEIN CBG26694"/>
    <property type="match status" value="1"/>
</dbReference>
<dbReference type="GO" id="GO:0016787">
    <property type="term" value="F:hydrolase activity"/>
    <property type="evidence" value="ECO:0007669"/>
    <property type="project" value="UniProtKB-KW"/>
</dbReference>
<evidence type="ECO:0000256" key="4">
    <source>
        <dbReference type="ARBA" id="ARBA00022759"/>
    </source>
</evidence>
<keyword evidence="11" id="KW-1185">Reference proteome</keyword>
<dbReference type="GO" id="GO:0003964">
    <property type="term" value="F:RNA-directed DNA polymerase activity"/>
    <property type="evidence" value="ECO:0007669"/>
    <property type="project" value="UniProtKB-KW"/>
</dbReference>
<reference evidence="8 10" key="2">
    <citation type="submission" date="2018-11" db="EMBL/GenBank/DDBJ databases">
        <authorList>
            <consortium name="Pathogen Informatics"/>
        </authorList>
    </citation>
    <scope>NUCLEOTIDE SEQUENCE [LARGE SCALE GENOMIC DNA]</scope>
</reference>
<reference evidence="9 11" key="3">
    <citation type="submission" date="2019-07" db="EMBL/GenBank/DDBJ databases">
        <authorList>
            <person name="Jastrzebski P J."/>
            <person name="Paukszto L."/>
            <person name="Jastrzebski P J."/>
        </authorList>
    </citation>
    <scope>NUCLEOTIDE SEQUENCE [LARGE SCALE GENOMIC DNA]</scope>
    <source>
        <strain evidence="9 11">WMS-il1</strain>
    </source>
</reference>
<keyword evidence="6" id="KW-0695">RNA-directed DNA polymerase</keyword>
<name>A0A0R3S7L6_HYMDI</name>
<keyword evidence="2" id="KW-0548">Nucleotidyltransferase</keyword>
<evidence type="ECO:0000313" key="12">
    <source>
        <dbReference type="WBParaSite" id="HDID_0000003701-mRNA-1"/>
    </source>
</evidence>
<gene>
    <name evidence="8" type="ORF">HDID_LOCUS38</name>
    <name evidence="9" type="ORF">WMSIL1_LOCUS4638</name>
</gene>
<dbReference type="PANTHER" id="PTHR37984:SF5">
    <property type="entry name" value="PROTEIN NYNRIN-LIKE"/>
    <property type="match status" value="1"/>
</dbReference>
<feature type="domain" description="Reverse transcriptase RNase H-like" evidence="7">
    <location>
        <begin position="80"/>
        <end position="155"/>
    </location>
</feature>
<dbReference type="EMBL" id="UYSG01000003">
    <property type="protein sequence ID" value="VDL11656.1"/>
    <property type="molecule type" value="Genomic_DNA"/>
</dbReference>
<dbReference type="InterPro" id="IPR041373">
    <property type="entry name" value="RT_RNaseH"/>
</dbReference>
<accession>A0A0R3S7L6</accession>